<organism evidence="1 2">
    <name type="scientific">Haematococcus lacustris</name>
    <name type="common">Green alga</name>
    <name type="synonym">Haematococcus pluvialis</name>
    <dbReference type="NCBI Taxonomy" id="44745"/>
    <lineage>
        <taxon>Eukaryota</taxon>
        <taxon>Viridiplantae</taxon>
        <taxon>Chlorophyta</taxon>
        <taxon>core chlorophytes</taxon>
        <taxon>Chlorophyceae</taxon>
        <taxon>CS clade</taxon>
        <taxon>Chlamydomonadales</taxon>
        <taxon>Haematococcaceae</taxon>
        <taxon>Haematococcus</taxon>
    </lineage>
</organism>
<name>A0A699ZRP7_HAELA</name>
<dbReference type="Proteomes" id="UP000485058">
    <property type="component" value="Unassembled WGS sequence"/>
</dbReference>
<evidence type="ECO:0000313" key="2">
    <source>
        <dbReference type="Proteomes" id="UP000485058"/>
    </source>
</evidence>
<sequence>MISSRSSVMCGRNSYTKLAGGGGNPFDMKNLMESVKKAQQLVQVETQRVQQELANLARLQLHLQLRSS</sequence>
<evidence type="ECO:0000313" key="1">
    <source>
        <dbReference type="EMBL" id="GFH21088.1"/>
    </source>
</evidence>
<dbReference type="AlphaFoldDB" id="A0A699ZRP7"/>
<accession>A0A699ZRP7</accession>
<protein>
    <submittedName>
        <fullName evidence="1">Uncharacterized protein</fullName>
    </submittedName>
</protein>
<comment type="caution">
    <text evidence="1">The sequence shown here is derived from an EMBL/GenBank/DDBJ whole genome shotgun (WGS) entry which is preliminary data.</text>
</comment>
<keyword evidence="2" id="KW-1185">Reference proteome</keyword>
<proteinExistence type="predicted"/>
<dbReference type="EMBL" id="BLLF01001759">
    <property type="protein sequence ID" value="GFH21088.1"/>
    <property type="molecule type" value="Genomic_DNA"/>
</dbReference>
<reference evidence="1 2" key="1">
    <citation type="submission" date="2020-02" db="EMBL/GenBank/DDBJ databases">
        <title>Draft genome sequence of Haematococcus lacustris strain NIES-144.</title>
        <authorList>
            <person name="Morimoto D."/>
            <person name="Nakagawa S."/>
            <person name="Yoshida T."/>
            <person name="Sawayama S."/>
        </authorList>
    </citation>
    <scope>NUCLEOTIDE SEQUENCE [LARGE SCALE GENOMIC DNA]</scope>
    <source>
        <strain evidence="1 2">NIES-144</strain>
    </source>
</reference>
<gene>
    <name evidence="1" type="ORF">HaLaN_18324</name>
</gene>